<evidence type="ECO:0000313" key="3">
    <source>
        <dbReference type="Proteomes" id="UP001521222"/>
    </source>
</evidence>
<name>A0ABR3RL02_9PLEO</name>
<evidence type="ECO:0000313" key="2">
    <source>
        <dbReference type="EMBL" id="KAL1604557.1"/>
    </source>
</evidence>
<comment type="caution">
    <text evidence="2">The sequence shown here is derived from an EMBL/GenBank/DDBJ whole genome shotgun (WGS) entry which is preliminary data.</text>
</comment>
<feature type="region of interest" description="Disordered" evidence="1">
    <location>
        <begin position="448"/>
        <end position="476"/>
    </location>
</feature>
<dbReference type="CDD" id="cd01709">
    <property type="entry name" value="RT_like_1"/>
    <property type="match status" value="1"/>
</dbReference>
<dbReference type="PANTHER" id="PTHR37015">
    <property type="entry name" value="REVERSE TRANSCRIPTASE DOMAIN-CONTAINING PROTEIN"/>
    <property type="match status" value="1"/>
</dbReference>
<protein>
    <recommendedName>
        <fullName evidence="4">Reverse transcriptase domain-containing protein</fullName>
    </recommendedName>
</protein>
<evidence type="ECO:0008006" key="4">
    <source>
        <dbReference type="Google" id="ProtNLM"/>
    </source>
</evidence>
<organism evidence="2 3">
    <name type="scientific">Nothophoma quercina</name>
    <dbReference type="NCBI Taxonomy" id="749835"/>
    <lineage>
        <taxon>Eukaryota</taxon>
        <taxon>Fungi</taxon>
        <taxon>Dikarya</taxon>
        <taxon>Ascomycota</taxon>
        <taxon>Pezizomycotina</taxon>
        <taxon>Dothideomycetes</taxon>
        <taxon>Pleosporomycetidae</taxon>
        <taxon>Pleosporales</taxon>
        <taxon>Pleosporineae</taxon>
        <taxon>Didymellaceae</taxon>
        <taxon>Nothophoma</taxon>
    </lineage>
</organism>
<feature type="compositionally biased region" description="Basic and acidic residues" evidence="1">
    <location>
        <begin position="67"/>
        <end position="76"/>
    </location>
</feature>
<gene>
    <name evidence="2" type="ORF">SLS59_003752</name>
</gene>
<dbReference type="PANTHER" id="PTHR37015:SF2">
    <property type="entry name" value="REVERSE TRANSCRIPTASE DOMAIN-CONTAINING PROTEIN"/>
    <property type="match status" value="1"/>
</dbReference>
<feature type="region of interest" description="Disordered" evidence="1">
    <location>
        <begin position="65"/>
        <end position="85"/>
    </location>
</feature>
<dbReference type="EMBL" id="JAKIXB020000010">
    <property type="protein sequence ID" value="KAL1604557.1"/>
    <property type="molecule type" value="Genomic_DNA"/>
</dbReference>
<sequence length="981" mass="112353">MASGSVFSGTLHTITSTKLEELSKQRTTFKAQYDSLLAAVKVEQDPLKRLNIVVDGTKSCLGVKTTAHKDDSDRPGRVISGGTRNDRLETDLKNVDRFLDQARFDPSVSTAVLEDWERKLLQYVSVQSTKYEYAGLYGKLVTEWLSSEKKEITSAADGDVEMGESFEELPSAKRLEARREWEKSVFEPATVDVPALEAYLQKLFVTDKKRVEASLKDLRKKAEDFEISLTSSSQFDNYTLRWVITSLQTSDLLSNEKREVLGDFLSNDVILSEIADVLNMRLDALALWTWGEQILLEQRLQINGQFQIHMHEDILQAIFLHYIGVKWSVFFKEAFLALRSNSKTWQSNRADVPKSDKMRRGYFLGDKGQSVRGNLNGKRSKIQRKRYFTNQLLDDVHQQIQHNEGEEEADFTDFVQERPRKRAKQTARKSAPAVQATVAARMAMPAMAPRRAPAPEECEEEDEDRGYALFDGGGDSCLNTDEVEAEFDSDDDDEDTVKNPMEAKQRLLHILATEIVMNTRLNGEVACFRTVFESWNPLLPHETVLTILDFFGVSQKWKAFFKAFLQAPLKFADDDQATEPRSRHRGTPGSHALSDVFGEVVLFCLDFSVNQNTEGGLLHRLYDDIWFWNKDYEKCASAWESVTEYAKVTGTEIDDVKSGSIRIGRDGELGIDDRLPQGDIRWGFLYLNPSTGRFDIDRKMVDSHVRELRKQLQGKSKSVIDWIQTWNSYAATFFSANFGKAANCFGREHIDAMLATHRHIQESVFDGGNVVQHLKQMIEDRFDVSDLPDGSLYFPVELGGLDLKSPFVSLLQIRDSVKMNPYDLLDDFEEKEKDDYLIAKHRFDKGDLEHGRYNTEKPDFKPDDPDTFFSIEEFVRYREEYASLGKANLRNVYLELLKRPIEEPINQSSQVNQALQELGRQSNLRGITSNWYSMDAYWKWIAQVYGPDMIARFGGFNIVDPGWLPIGMVSQFRQRRTKWQG</sequence>
<reference evidence="2 3" key="1">
    <citation type="submission" date="2024-02" db="EMBL/GenBank/DDBJ databases">
        <title>De novo assembly and annotation of 12 fungi associated with fruit tree decline syndrome in Ontario, Canada.</title>
        <authorList>
            <person name="Sulman M."/>
            <person name="Ellouze W."/>
            <person name="Ilyukhin E."/>
        </authorList>
    </citation>
    <scope>NUCLEOTIDE SEQUENCE [LARGE SCALE GENOMIC DNA]</scope>
    <source>
        <strain evidence="2 3">M97-236</strain>
    </source>
</reference>
<evidence type="ECO:0000256" key="1">
    <source>
        <dbReference type="SAM" id="MobiDB-lite"/>
    </source>
</evidence>
<proteinExistence type="predicted"/>
<accession>A0ABR3RL02</accession>
<dbReference type="Proteomes" id="UP001521222">
    <property type="component" value="Unassembled WGS sequence"/>
</dbReference>
<keyword evidence="3" id="KW-1185">Reference proteome</keyword>